<dbReference type="VEuPathDB" id="VectorBase:ISCW017336"/>
<evidence type="ECO:0000259" key="1">
    <source>
        <dbReference type="Pfam" id="PF21788"/>
    </source>
</evidence>
<dbReference type="HOGENOM" id="CLU_2139659_0_0_1"/>
<name>B7P936_IXOSC</name>
<evidence type="ECO:0000313" key="3">
    <source>
        <dbReference type="EnsemblMetazoa" id="ISCW017336-PA"/>
    </source>
</evidence>
<proteinExistence type="predicted"/>
<dbReference type="AlphaFoldDB" id="B7P936"/>
<dbReference type="InterPro" id="IPR048366">
    <property type="entry name" value="TNP-like_GBD"/>
</dbReference>
<dbReference type="EMBL" id="DS661587">
    <property type="protein sequence ID" value="EEC03108.1"/>
    <property type="molecule type" value="Genomic_DNA"/>
</dbReference>
<dbReference type="EnsemblMetazoa" id="ISCW017336-RA">
    <property type="protein sequence ID" value="ISCW017336-PA"/>
    <property type="gene ID" value="ISCW017336"/>
</dbReference>
<accession>B7P936</accession>
<feature type="domain" description="Transposable element P transposase-like GTP-binding insertion" evidence="1">
    <location>
        <begin position="33"/>
        <end position="112"/>
    </location>
</feature>
<dbReference type="Pfam" id="PF21788">
    <property type="entry name" value="TNP-like_GBD"/>
    <property type="match status" value="1"/>
</dbReference>
<evidence type="ECO:0000313" key="2">
    <source>
        <dbReference type="EMBL" id="EEC03108.1"/>
    </source>
</evidence>
<dbReference type="PaxDb" id="6945-B7P936"/>
<dbReference type="Proteomes" id="UP000001555">
    <property type="component" value="Unassembled WGS sequence"/>
</dbReference>
<dbReference type="VEuPathDB" id="VectorBase:ISCI017336"/>
<evidence type="ECO:0000313" key="4">
    <source>
        <dbReference type="Proteomes" id="UP000001555"/>
    </source>
</evidence>
<feature type="non-terminal residue" evidence="2">
    <location>
        <position position="1"/>
    </location>
</feature>
<dbReference type="EMBL" id="ABJB010451143">
    <property type="status" value="NOT_ANNOTATED_CDS"/>
    <property type="molecule type" value="Genomic_DNA"/>
</dbReference>
<dbReference type="InParanoid" id="B7P936"/>
<feature type="non-terminal residue" evidence="2">
    <location>
        <position position="113"/>
    </location>
</feature>
<protein>
    <recommendedName>
        <fullName evidence="1">Transposable element P transposase-like GTP-binding insertion domain-containing protein</fullName>
    </recommendedName>
</protein>
<keyword evidence="4" id="KW-1185">Reference proteome</keyword>
<reference evidence="3" key="2">
    <citation type="submission" date="2020-05" db="UniProtKB">
        <authorList>
            <consortium name="EnsemblMetazoa"/>
        </authorList>
    </citation>
    <scope>IDENTIFICATION</scope>
    <source>
        <strain evidence="3">wikel</strain>
    </source>
</reference>
<sequence length="113" mass="12774">VAAMDILCKRPTTTSAPHPADPSRRLFLAFDHCHIIKNVRSQFLVKEIGGQKEISAAPLKQLYKMQQGSTVKPIRFLTREHLYPSNMEKMSVRPAVQIFSPPVTAALQYLKDQ</sequence>
<reference evidence="2 4" key="1">
    <citation type="submission" date="2008-03" db="EMBL/GenBank/DDBJ databases">
        <title>Annotation of Ixodes scapularis.</title>
        <authorList>
            <consortium name="Ixodes scapularis Genome Project Consortium"/>
            <person name="Caler E."/>
            <person name="Hannick L.I."/>
            <person name="Bidwell S."/>
            <person name="Joardar V."/>
            <person name="Thiagarajan M."/>
            <person name="Amedeo P."/>
            <person name="Galinsky K.J."/>
            <person name="Schobel S."/>
            <person name="Inman J."/>
            <person name="Hostetler J."/>
            <person name="Miller J."/>
            <person name="Hammond M."/>
            <person name="Megy K."/>
            <person name="Lawson D."/>
            <person name="Kodira C."/>
            <person name="Sutton G."/>
            <person name="Meyer J."/>
            <person name="Hill C.A."/>
            <person name="Birren B."/>
            <person name="Nene V."/>
            <person name="Collins F."/>
            <person name="Alarcon-Chaidez F."/>
            <person name="Wikel S."/>
            <person name="Strausberg R."/>
        </authorList>
    </citation>
    <scope>NUCLEOTIDE SEQUENCE [LARGE SCALE GENOMIC DNA]</scope>
    <source>
        <strain evidence="4">Wikel</strain>
        <strain evidence="2">Wikel colony</strain>
    </source>
</reference>
<gene>
    <name evidence="2" type="ORF">IscW_ISCW017336</name>
</gene>
<organism>
    <name type="scientific">Ixodes scapularis</name>
    <name type="common">Black-legged tick</name>
    <name type="synonym">Deer tick</name>
    <dbReference type="NCBI Taxonomy" id="6945"/>
    <lineage>
        <taxon>Eukaryota</taxon>
        <taxon>Metazoa</taxon>
        <taxon>Ecdysozoa</taxon>
        <taxon>Arthropoda</taxon>
        <taxon>Chelicerata</taxon>
        <taxon>Arachnida</taxon>
        <taxon>Acari</taxon>
        <taxon>Parasitiformes</taxon>
        <taxon>Ixodida</taxon>
        <taxon>Ixodoidea</taxon>
        <taxon>Ixodidae</taxon>
        <taxon>Ixodinae</taxon>
        <taxon>Ixodes</taxon>
    </lineage>
</organism>